<dbReference type="RefSeq" id="XP_055891274.1">
    <property type="nucleotide sequence ID" value="XM_056035299.1"/>
</dbReference>
<dbReference type="RefSeq" id="XP_055891277.1">
    <property type="nucleotide sequence ID" value="XM_056035302.1"/>
</dbReference>
<dbReference type="InterPro" id="IPR008166">
    <property type="entry name" value="Glyco_transf_92"/>
</dbReference>
<dbReference type="AlphaFoldDB" id="A0A9W3AVN6"/>
<evidence type="ECO:0000313" key="11">
    <source>
        <dbReference type="RefSeq" id="XP_055891275.1"/>
    </source>
</evidence>
<proteinExistence type="inferred from homology"/>
<evidence type="ECO:0000256" key="4">
    <source>
        <dbReference type="ARBA" id="ARBA00022679"/>
    </source>
</evidence>
<keyword evidence="6 8" id="KW-1133">Transmembrane helix</keyword>
<dbReference type="RefSeq" id="XP_055891279.1">
    <property type="nucleotide sequence ID" value="XM_056035304.1"/>
</dbReference>
<dbReference type="OMA" id="KPIRENW"/>
<dbReference type="Proteomes" id="UP001165740">
    <property type="component" value="Chromosome 7"/>
</dbReference>
<evidence type="ECO:0000313" key="13">
    <source>
        <dbReference type="RefSeq" id="XP_055891277.1"/>
    </source>
</evidence>
<dbReference type="RefSeq" id="XP_055891276.1">
    <property type="nucleotide sequence ID" value="XM_056035301.1"/>
</dbReference>
<dbReference type="GO" id="GO:0005737">
    <property type="term" value="C:cytoplasm"/>
    <property type="evidence" value="ECO:0007669"/>
    <property type="project" value="TreeGrafter"/>
</dbReference>
<keyword evidence="9" id="KW-1185">Reference proteome</keyword>
<evidence type="ECO:0000256" key="8">
    <source>
        <dbReference type="RuleBase" id="RU366017"/>
    </source>
</evidence>
<evidence type="ECO:0000313" key="10">
    <source>
        <dbReference type="RefSeq" id="XP_055891274.1"/>
    </source>
</evidence>
<keyword evidence="7 8" id="KW-0472">Membrane</keyword>
<comment type="subcellular location">
    <subcellularLocation>
        <location evidence="1">Membrane</location>
        <topology evidence="1">Single-pass membrane protein</topology>
    </subcellularLocation>
</comment>
<dbReference type="OrthoDB" id="2526284at2759"/>
<evidence type="ECO:0000256" key="2">
    <source>
        <dbReference type="ARBA" id="ARBA00007647"/>
    </source>
</evidence>
<comment type="similarity">
    <text evidence="2 8">Belongs to the glycosyltransferase 92 family.</text>
</comment>
<dbReference type="PANTHER" id="PTHR21461:SF69">
    <property type="entry name" value="GLYCOSYLTRANSFERASE FAMILY 92 PROTEIN"/>
    <property type="match status" value="1"/>
</dbReference>
<dbReference type="Pfam" id="PF01697">
    <property type="entry name" value="Glyco_transf_92"/>
    <property type="match status" value="1"/>
</dbReference>
<sequence length="470" mass="53691">MRVNLTKVVRCMVLVLLLIIFCNVLTFVYGPQSGLQGIHLPPGPLAEIFGAGHLRQPETKPFVKLKSTETCKDLEMKTFVEPAVFQTIGVNNDSFVYSAFLEDSSIRIIGLRQVSNVNVHCQIWYADVKEDPLVIGDVHAEFIPEDHGRKYTSTFFLCKIPAKHPNGTPFAVSVVKNACDQPLNIMLVRHPGTVTLDFTLCVSPLNYRYSRAYELVEMIEMNKMLGAQKLIFYNHSTGSNVDKVLDFYSLKGEIEVVPWHLPVKTDTWPPTGDPEIHYFGQLSALNDCLYRYKNRSHYLVYTDLDEFIIPRQHRSWNEMMADSEKAQKDLAYAQAQCVFFRKEWLKPPEQYQTAALKYNSVVLKHTLRETYTFPHGSRSKYVINPSRVKTVGVHNVWSFSGGATLLPPSTALLHHYRNWEKPDDPQPKEEDLTAVNKYGDELVRRLNSVWSFLSHVPLDINISSYGPFVS</sequence>
<dbReference type="GO" id="GO:0016757">
    <property type="term" value="F:glycosyltransferase activity"/>
    <property type="evidence" value="ECO:0007669"/>
    <property type="project" value="UniProtKB-UniRule"/>
</dbReference>
<organism evidence="9 13">
    <name type="scientific">Biomphalaria glabrata</name>
    <name type="common">Bloodfluke planorb</name>
    <name type="synonym">Freshwater snail</name>
    <dbReference type="NCBI Taxonomy" id="6526"/>
    <lineage>
        <taxon>Eukaryota</taxon>
        <taxon>Metazoa</taxon>
        <taxon>Spiralia</taxon>
        <taxon>Lophotrochozoa</taxon>
        <taxon>Mollusca</taxon>
        <taxon>Gastropoda</taxon>
        <taxon>Heterobranchia</taxon>
        <taxon>Euthyneura</taxon>
        <taxon>Panpulmonata</taxon>
        <taxon>Hygrophila</taxon>
        <taxon>Lymnaeoidea</taxon>
        <taxon>Planorbidae</taxon>
        <taxon>Biomphalaria</taxon>
    </lineage>
</organism>
<dbReference type="GeneID" id="106068651"/>
<evidence type="ECO:0000256" key="5">
    <source>
        <dbReference type="ARBA" id="ARBA00022692"/>
    </source>
</evidence>
<keyword evidence="4 8" id="KW-0808">Transferase</keyword>
<dbReference type="EC" id="2.4.1.-" evidence="8"/>
<dbReference type="PANTHER" id="PTHR21461">
    <property type="entry name" value="GLYCOSYLTRANSFERASE FAMILY 92 PROTEIN"/>
    <property type="match status" value="1"/>
</dbReference>
<accession>A0A9W3AVN6</accession>
<evidence type="ECO:0000313" key="14">
    <source>
        <dbReference type="RefSeq" id="XP_055891279.1"/>
    </source>
</evidence>
<evidence type="ECO:0000256" key="7">
    <source>
        <dbReference type="ARBA" id="ARBA00023136"/>
    </source>
</evidence>
<evidence type="ECO:0000313" key="9">
    <source>
        <dbReference type="Proteomes" id="UP001165740"/>
    </source>
</evidence>
<keyword evidence="5 8" id="KW-0812">Transmembrane</keyword>
<feature type="transmembrane region" description="Helical" evidence="8">
    <location>
        <begin position="12"/>
        <end position="30"/>
    </location>
</feature>
<keyword evidence="3 8" id="KW-0328">Glycosyltransferase</keyword>
<evidence type="ECO:0000256" key="3">
    <source>
        <dbReference type="ARBA" id="ARBA00022676"/>
    </source>
</evidence>
<evidence type="ECO:0000256" key="1">
    <source>
        <dbReference type="ARBA" id="ARBA00004167"/>
    </source>
</evidence>
<reference evidence="10 11" key="1">
    <citation type="submission" date="2025-04" db="UniProtKB">
        <authorList>
            <consortium name="RefSeq"/>
        </authorList>
    </citation>
    <scope>IDENTIFICATION</scope>
</reference>
<name>A0A9W3AVN6_BIOGL</name>
<protein>
    <recommendedName>
        <fullName evidence="8">Glycosyltransferase family 92 protein</fullName>
        <ecNumber evidence="8">2.4.1.-</ecNumber>
    </recommendedName>
</protein>
<evidence type="ECO:0000313" key="12">
    <source>
        <dbReference type="RefSeq" id="XP_055891276.1"/>
    </source>
</evidence>
<dbReference type="GO" id="GO:0016020">
    <property type="term" value="C:membrane"/>
    <property type="evidence" value="ECO:0007669"/>
    <property type="project" value="UniProtKB-SubCell"/>
</dbReference>
<dbReference type="RefSeq" id="XP_055891275.1">
    <property type="nucleotide sequence ID" value="XM_056035300.1"/>
</dbReference>
<gene>
    <name evidence="10 11 12 13 14" type="primary">LOC106068651</name>
</gene>
<evidence type="ECO:0000256" key="6">
    <source>
        <dbReference type="ARBA" id="ARBA00022989"/>
    </source>
</evidence>